<keyword evidence="2" id="KW-1003">Cell membrane</keyword>
<proteinExistence type="predicted"/>
<dbReference type="STRING" id="671143.DAMO_0230"/>
<keyword evidence="6 8" id="KW-1133">Transmembrane helix</keyword>
<dbReference type="NCBIfam" id="TIGR04177">
    <property type="entry name" value="exosort_XrtH"/>
    <property type="match status" value="1"/>
</dbReference>
<evidence type="ECO:0000313" key="9">
    <source>
        <dbReference type="EMBL" id="CBE67330.1"/>
    </source>
</evidence>
<dbReference type="InterPro" id="IPR019127">
    <property type="entry name" value="Exosortase"/>
</dbReference>
<dbReference type="GO" id="GO:0008233">
    <property type="term" value="F:peptidase activity"/>
    <property type="evidence" value="ECO:0007669"/>
    <property type="project" value="UniProtKB-KW"/>
</dbReference>
<feature type="transmembrane region" description="Helical" evidence="8">
    <location>
        <begin position="144"/>
        <end position="167"/>
    </location>
</feature>
<evidence type="ECO:0000256" key="2">
    <source>
        <dbReference type="ARBA" id="ARBA00022475"/>
    </source>
</evidence>
<keyword evidence="5" id="KW-0378">Hydrolase</keyword>
<evidence type="ECO:0000256" key="3">
    <source>
        <dbReference type="ARBA" id="ARBA00022670"/>
    </source>
</evidence>
<evidence type="ECO:0000313" key="10">
    <source>
        <dbReference type="Proteomes" id="UP000006898"/>
    </source>
</evidence>
<dbReference type="Pfam" id="PF09721">
    <property type="entry name" value="Exosortase_EpsH"/>
    <property type="match status" value="1"/>
</dbReference>
<dbReference type="InterPro" id="IPR026392">
    <property type="entry name" value="Exo/Archaeosortase_dom"/>
</dbReference>
<dbReference type="KEGG" id="mox:DAMO_0230"/>
<keyword evidence="3" id="KW-0645">Protease</keyword>
<comment type="subcellular location">
    <subcellularLocation>
        <location evidence="1">Cell membrane</location>
        <topology evidence="1">Multi-pass membrane protein</topology>
    </subcellularLocation>
</comment>
<accession>D5MII0</accession>
<evidence type="ECO:0000256" key="6">
    <source>
        <dbReference type="ARBA" id="ARBA00022989"/>
    </source>
</evidence>
<protein>
    <recommendedName>
        <fullName evidence="11">Exosortase H</fullName>
    </recommendedName>
</protein>
<gene>
    <name evidence="9" type="ORF">DAMO_0230</name>
</gene>
<dbReference type="GO" id="GO:0005886">
    <property type="term" value="C:plasma membrane"/>
    <property type="evidence" value="ECO:0007669"/>
    <property type="project" value="UniProtKB-SubCell"/>
</dbReference>
<evidence type="ECO:0000256" key="4">
    <source>
        <dbReference type="ARBA" id="ARBA00022692"/>
    </source>
</evidence>
<evidence type="ECO:0000256" key="8">
    <source>
        <dbReference type="SAM" id="Phobius"/>
    </source>
</evidence>
<evidence type="ECO:0000256" key="5">
    <source>
        <dbReference type="ARBA" id="ARBA00022801"/>
    </source>
</evidence>
<dbReference type="Proteomes" id="UP000006898">
    <property type="component" value="Chromosome"/>
</dbReference>
<dbReference type="AlphaFoldDB" id="D5MII0"/>
<feature type="transmembrane region" description="Helical" evidence="8">
    <location>
        <begin position="19"/>
        <end position="36"/>
    </location>
</feature>
<feature type="transmembrane region" description="Helical" evidence="8">
    <location>
        <begin position="110"/>
        <end position="132"/>
    </location>
</feature>
<keyword evidence="4 8" id="KW-0812">Transmembrane</keyword>
<keyword evidence="7 8" id="KW-0472">Membrane</keyword>
<organism evidence="9 10">
    <name type="scientific">Methylomirabilis oxygeniifera</name>
    <dbReference type="NCBI Taxonomy" id="671143"/>
    <lineage>
        <taxon>Bacteria</taxon>
        <taxon>Candidatus Methylomirabilota</taxon>
        <taxon>Candidatus Methylomirabilia</taxon>
        <taxon>Candidatus Methylomirabilales</taxon>
        <taxon>Candidatus Methylomirabilaceae</taxon>
        <taxon>Candidatus Methylomirabilis</taxon>
    </lineage>
</organism>
<dbReference type="NCBIfam" id="TIGR04178">
    <property type="entry name" value="exo_archaeo"/>
    <property type="match status" value="1"/>
</dbReference>
<dbReference type="InterPro" id="IPR026441">
    <property type="entry name" value="Exosort_XrtH"/>
</dbReference>
<dbReference type="HOGENOM" id="CLU_128038_0_0_0"/>
<evidence type="ECO:0000256" key="1">
    <source>
        <dbReference type="ARBA" id="ARBA00004651"/>
    </source>
</evidence>
<dbReference type="GO" id="GO:0006508">
    <property type="term" value="P:proteolysis"/>
    <property type="evidence" value="ECO:0007669"/>
    <property type="project" value="UniProtKB-KW"/>
</dbReference>
<sequence length="172" mass="19260">MQTSEVESPSPRAQIRRSALLFGLYILGLFGLLYGLDRQLVDPFTRGIAQLARTILLLGGTEATVHDKVVTTPLFSVAIQNNCNAIYETALFVSAILAYPATWRQRLWGVLLGSGALYILNLMRVLSLIYVGSHFRPYFDTAHIYVWQSLFIVFALGLWLFWAGALARHPQS</sequence>
<dbReference type="EMBL" id="FP565575">
    <property type="protein sequence ID" value="CBE67330.1"/>
    <property type="molecule type" value="Genomic_DNA"/>
</dbReference>
<dbReference type="eggNOG" id="COG4083">
    <property type="taxonomic scope" value="Bacteria"/>
</dbReference>
<evidence type="ECO:0000256" key="7">
    <source>
        <dbReference type="ARBA" id="ARBA00023136"/>
    </source>
</evidence>
<evidence type="ECO:0008006" key="11">
    <source>
        <dbReference type="Google" id="ProtNLM"/>
    </source>
</evidence>
<reference evidence="9 10" key="1">
    <citation type="journal article" date="2010" name="Nature">
        <title>Nitrite-driven anaerobic methane oxidation by oxygenic bacteria.</title>
        <authorList>
            <person name="Ettwig K.F."/>
            <person name="Butler M.K."/>
            <person name="Le Paslier D."/>
            <person name="Pelletier E."/>
            <person name="Mangenot S."/>
            <person name="Kuypers M.M.M."/>
            <person name="Schreiber F."/>
            <person name="Dutilh B.E."/>
            <person name="Zedelius J."/>
            <person name="de Beer D."/>
            <person name="Gloerich J."/>
            <person name="Wessels H.J.C.T."/>
            <person name="van Allen T."/>
            <person name="Luesken F."/>
            <person name="Wu M."/>
            <person name="van de Pas-Schoonen K.T."/>
            <person name="Op den Camp H.J.M."/>
            <person name="Janssen-Megens E.M."/>
            <person name="Francoijs K-J."/>
            <person name="Stunnenberg H."/>
            <person name="Weissenbach J."/>
            <person name="Jetten M.S.M."/>
            <person name="Strous M."/>
        </authorList>
    </citation>
    <scope>NUCLEOTIDE SEQUENCE [LARGE SCALE GENOMIC DNA]</scope>
</reference>
<name>D5MII0_METO1</name>